<gene>
    <name evidence="1" type="ORF">PFISCL1PPCAC_25063</name>
</gene>
<dbReference type="EMBL" id="BTSY01000006">
    <property type="protein sequence ID" value="GMT33766.1"/>
    <property type="molecule type" value="Genomic_DNA"/>
</dbReference>
<organism evidence="1 2">
    <name type="scientific">Pristionchus fissidentatus</name>
    <dbReference type="NCBI Taxonomy" id="1538716"/>
    <lineage>
        <taxon>Eukaryota</taxon>
        <taxon>Metazoa</taxon>
        <taxon>Ecdysozoa</taxon>
        <taxon>Nematoda</taxon>
        <taxon>Chromadorea</taxon>
        <taxon>Rhabditida</taxon>
        <taxon>Rhabditina</taxon>
        <taxon>Diplogasteromorpha</taxon>
        <taxon>Diplogasteroidea</taxon>
        <taxon>Neodiplogasteridae</taxon>
        <taxon>Pristionchus</taxon>
    </lineage>
</organism>
<protein>
    <submittedName>
        <fullName evidence="1">Uncharacterized protein</fullName>
    </submittedName>
</protein>
<reference evidence="1" key="1">
    <citation type="submission" date="2023-10" db="EMBL/GenBank/DDBJ databases">
        <title>Genome assembly of Pristionchus species.</title>
        <authorList>
            <person name="Yoshida K."/>
            <person name="Sommer R.J."/>
        </authorList>
    </citation>
    <scope>NUCLEOTIDE SEQUENCE</scope>
    <source>
        <strain evidence="1">RS5133</strain>
    </source>
</reference>
<keyword evidence="2" id="KW-1185">Reference proteome</keyword>
<feature type="non-terminal residue" evidence="1">
    <location>
        <position position="89"/>
    </location>
</feature>
<sequence>HQKHSIVSRERCAIRVDPIVPLATAMEPHPKPQVSKSDEDPFLLAALAAHLLPIQWQEEELQRGMMRPFARPLDFYQKIQQWLSFDHSL</sequence>
<evidence type="ECO:0000313" key="2">
    <source>
        <dbReference type="Proteomes" id="UP001432322"/>
    </source>
</evidence>
<evidence type="ECO:0000313" key="1">
    <source>
        <dbReference type="EMBL" id="GMT33766.1"/>
    </source>
</evidence>
<comment type="caution">
    <text evidence="1">The sequence shown here is derived from an EMBL/GenBank/DDBJ whole genome shotgun (WGS) entry which is preliminary data.</text>
</comment>
<name>A0AAV5WNA6_9BILA</name>
<proteinExistence type="predicted"/>
<dbReference type="Proteomes" id="UP001432322">
    <property type="component" value="Unassembled WGS sequence"/>
</dbReference>
<dbReference type="AlphaFoldDB" id="A0AAV5WNA6"/>
<feature type="non-terminal residue" evidence="1">
    <location>
        <position position="1"/>
    </location>
</feature>
<accession>A0AAV5WNA6</accession>